<feature type="chain" id="PRO_5032755833" evidence="9">
    <location>
        <begin position="23"/>
        <end position="237"/>
    </location>
</feature>
<dbReference type="EMBL" id="CAJGYO010000019">
    <property type="protein sequence ID" value="CAD6340226.1"/>
    <property type="molecule type" value="Genomic_DNA"/>
</dbReference>
<dbReference type="GO" id="GO:0005975">
    <property type="term" value="P:carbohydrate metabolic process"/>
    <property type="evidence" value="ECO:0007669"/>
    <property type="project" value="InterPro"/>
</dbReference>
<dbReference type="AlphaFoldDB" id="A0A811SH18"/>
<keyword evidence="3" id="KW-0134">Cell wall</keyword>
<evidence type="ECO:0000256" key="4">
    <source>
        <dbReference type="ARBA" id="ARBA00022525"/>
    </source>
</evidence>
<reference evidence="10" key="1">
    <citation type="submission" date="2020-10" db="EMBL/GenBank/DDBJ databases">
        <authorList>
            <person name="Han B."/>
            <person name="Lu T."/>
            <person name="Zhao Q."/>
            <person name="Huang X."/>
            <person name="Zhao Y."/>
        </authorList>
    </citation>
    <scope>NUCLEOTIDE SEQUENCE</scope>
</reference>
<dbReference type="GO" id="GO:0071555">
    <property type="term" value="P:cell wall organization"/>
    <property type="evidence" value="ECO:0007669"/>
    <property type="project" value="UniProtKB-KW"/>
</dbReference>
<keyword evidence="6 8" id="KW-0326">Glycosidase</keyword>
<accession>A0A811SH18</accession>
<evidence type="ECO:0000313" key="11">
    <source>
        <dbReference type="Proteomes" id="UP000604825"/>
    </source>
</evidence>
<evidence type="ECO:0000256" key="1">
    <source>
        <dbReference type="ARBA" id="ARBA00004191"/>
    </source>
</evidence>
<keyword evidence="4" id="KW-0964">Secreted</keyword>
<evidence type="ECO:0000256" key="2">
    <source>
        <dbReference type="ARBA" id="ARBA00008834"/>
    </source>
</evidence>
<dbReference type="Proteomes" id="UP000604825">
    <property type="component" value="Unassembled WGS sequence"/>
</dbReference>
<dbReference type="InterPro" id="IPR011050">
    <property type="entry name" value="Pectin_lyase_fold/virulence"/>
</dbReference>
<evidence type="ECO:0000256" key="5">
    <source>
        <dbReference type="ARBA" id="ARBA00022801"/>
    </source>
</evidence>
<dbReference type="GO" id="GO:0004650">
    <property type="term" value="F:polygalacturonase activity"/>
    <property type="evidence" value="ECO:0007669"/>
    <property type="project" value="InterPro"/>
</dbReference>
<keyword evidence="9" id="KW-0732">Signal</keyword>
<dbReference type="Pfam" id="PF00295">
    <property type="entry name" value="Glyco_hydro_28"/>
    <property type="match status" value="1"/>
</dbReference>
<evidence type="ECO:0000313" key="10">
    <source>
        <dbReference type="EMBL" id="CAD6340226.1"/>
    </source>
</evidence>
<dbReference type="SUPFAM" id="SSF51126">
    <property type="entry name" value="Pectin lyase-like"/>
    <property type="match status" value="1"/>
</dbReference>
<feature type="signal peptide" evidence="9">
    <location>
        <begin position="1"/>
        <end position="22"/>
    </location>
</feature>
<dbReference type="InterPro" id="IPR000743">
    <property type="entry name" value="Glyco_hydro_28"/>
</dbReference>
<organism evidence="10 11">
    <name type="scientific">Miscanthus lutarioriparius</name>
    <dbReference type="NCBI Taxonomy" id="422564"/>
    <lineage>
        <taxon>Eukaryota</taxon>
        <taxon>Viridiplantae</taxon>
        <taxon>Streptophyta</taxon>
        <taxon>Embryophyta</taxon>
        <taxon>Tracheophyta</taxon>
        <taxon>Spermatophyta</taxon>
        <taxon>Magnoliopsida</taxon>
        <taxon>Liliopsida</taxon>
        <taxon>Poales</taxon>
        <taxon>Poaceae</taxon>
        <taxon>PACMAD clade</taxon>
        <taxon>Panicoideae</taxon>
        <taxon>Andropogonodae</taxon>
        <taxon>Andropogoneae</taxon>
        <taxon>Saccharinae</taxon>
        <taxon>Miscanthus</taxon>
    </lineage>
</organism>
<evidence type="ECO:0000256" key="7">
    <source>
        <dbReference type="ARBA" id="ARBA00023316"/>
    </source>
</evidence>
<keyword evidence="11" id="KW-1185">Reference proteome</keyword>
<comment type="caution">
    <text evidence="10">The sequence shown here is derived from an EMBL/GenBank/DDBJ whole genome shotgun (WGS) entry which is preliminary data.</text>
</comment>
<protein>
    <submittedName>
        <fullName evidence="10">Uncharacterized protein</fullName>
    </submittedName>
</protein>
<keyword evidence="7" id="KW-0961">Cell wall biogenesis/degradation</keyword>
<keyword evidence="5 8" id="KW-0378">Hydrolase</keyword>
<name>A0A811SH18_9POAL</name>
<gene>
    <name evidence="10" type="ORF">NCGR_LOCUS64324</name>
</gene>
<dbReference type="OrthoDB" id="187139at2759"/>
<sequence length="237" mass="25541">MARLLLLLVVVALLASMSAGGAATITVDVKDYGDKGNSIDDDTKPLMTACGSAGAVTMLLSPGTYYIGPVQFHGPCNASTLTFQLQASEERPDERALQLALAMGLKPDGPNTDGIHIERSAGTWENSPIKSSAARMFFENLLMEDVRNPIIIDQKYCPYYNCEHKYVSGVTLQDIQFKNIKGTTTTPVAVMLRCGVPCQGLVLQDVDLKYMGQGGTSAKCENATAKYVGYQFPKPCT</sequence>
<comment type="subcellular location">
    <subcellularLocation>
        <location evidence="1">Secreted</location>
        <location evidence="1">Cell wall</location>
    </subcellularLocation>
</comment>
<dbReference type="Gene3D" id="2.160.20.10">
    <property type="entry name" value="Single-stranded right-handed beta-helix, Pectin lyase-like"/>
    <property type="match status" value="2"/>
</dbReference>
<evidence type="ECO:0000256" key="3">
    <source>
        <dbReference type="ARBA" id="ARBA00022512"/>
    </source>
</evidence>
<evidence type="ECO:0000256" key="8">
    <source>
        <dbReference type="RuleBase" id="RU361169"/>
    </source>
</evidence>
<evidence type="ECO:0000256" key="9">
    <source>
        <dbReference type="SAM" id="SignalP"/>
    </source>
</evidence>
<comment type="similarity">
    <text evidence="2 8">Belongs to the glycosyl hydrolase 28 family.</text>
</comment>
<dbReference type="PANTHER" id="PTHR31375">
    <property type="match status" value="1"/>
</dbReference>
<dbReference type="InterPro" id="IPR012334">
    <property type="entry name" value="Pectin_lyas_fold"/>
</dbReference>
<proteinExistence type="inferred from homology"/>
<evidence type="ECO:0000256" key="6">
    <source>
        <dbReference type="ARBA" id="ARBA00023295"/>
    </source>
</evidence>